<evidence type="ECO:0000313" key="2">
    <source>
        <dbReference type="EMBL" id="RKD88024.1"/>
    </source>
</evidence>
<keyword evidence="3" id="KW-1185">Reference proteome</keyword>
<organism evidence="2 3">
    <name type="scientific">Halopiger aswanensis</name>
    <dbReference type="NCBI Taxonomy" id="148449"/>
    <lineage>
        <taxon>Archaea</taxon>
        <taxon>Methanobacteriati</taxon>
        <taxon>Methanobacteriota</taxon>
        <taxon>Stenosarchaea group</taxon>
        <taxon>Halobacteria</taxon>
        <taxon>Halobacteriales</taxon>
        <taxon>Natrialbaceae</taxon>
        <taxon>Halopiger</taxon>
    </lineage>
</organism>
<evidence type="ECO:0000313" key="3">
    <source>
        <dbReference type="Proteomes" id="UP000283805"/>
    </source>
</evidence>
<sequence length="54" mass="6230">MQTIQRWIVLCGTLLNFSAFVYSIYVKSVLYATIFLITTGYLAFVYRTRVAEKG</sequence>
<comment type="caution">
    <text evidence="2">The sequence shown here is derived from an EMBL/GenBank/DDBJ whole genome shotgun (WGS) entry which is preliminary data.</text>
</comment>
<reference evidence="2 3" key="1">
    <citation type="submission" date="2018-09" db="EMBL/GenBank/DDBJ databases">
        <title>Genomic Encyclopedia of Archaeal and Bacterial Type Strains, Phase II (KMG-II): from individual species to whole genera.</title>
        <authorList>
            <person name="Goeker M."/>
        </authorList>
    </citation>
    <scope>NUCLEOTIDE SEQUENCE [LARGE SCALE GENOMIC DNA]</scope>
    <source>
        <strain evidence="2 3">DSM 13151</strain>
    </source>
</reference>
<accession>A0A419VXX0</accession>
<keyword evidence="1" id="KW-1133">Transmembrane helix</keyword>
<proteinExistence type="predicted"/>
<dbReference type="EMBL" id="RAPO01000007">
    <property type="protein sequence ID" value="RKD88024.1"/>
    <property type="molecule type" value="Genomic_DNA"/>
</dbReference>
<dbReference type="Proteomes" id="UP000283805">
    <property type="component" value="Unassembled WGS sequence"/>
</dbReference>
<keyword evidence="1" id="KW-0812">Transmembrane</keyword>
<protein>
    <submittedName>
        <fullName evidence="2">Uncharacterized protein</fullName>
    </submittedName>
</protein>
<gene>
    <name evidence="2" type="ORF">ATJ93_4515</name>
</gene>
<dbReference type="AlphaFoldDB" id="A0A419VXX0"/>
<evidence type="ECO:0000256" key="1">
    <source>
        <dbReference type="SAM" id="Phobius"/>
    </source>
</evidence>
<name>A0A419VXX0_9EURY</name>
<feature type="transmembrane region" description="Helical" evidence="1">
    <location>
        <begin position="31"/>
        <end position="48"/>
    </location>
</feature>
<keyword evidence="1" id="KW-0472">Membrane</keyword>
<feature type="transmembrane region" description="Helical" evidence="1">
    <location>
        <begin position="7"/>
        <end position="25"/>
    </location>
</feature>